<keyword evidence="2" id="KW-0472">Membrane</keyword>
<organism evidence="4 5">
    <name type="scientific">Oceanobacillus kimchii</name>
    <dbReference type="NCBI Taxonomy" id="746691"/>
    <lineage>
        <taxon>Bacteria</taxon>
        <taxon>Bacillati</taxon>
        <taxon>Bacillota</taxon>
        <taxon>Bacilli</taxon>
        <taxon>Bacillales</taxon>
        <taxon>Bacillaceae</taxon>
        <taxon>Oceanobacillus</taxon>
    </lineage>
</organism>
<feature type="compositionally biased region" description="Polar residues" evidence="1">
    <location>
        <begin position="512"/>
        <end position="537"/>
    </location>
</feature>
<feature type="transmembrane region" description="Helical" evidence="2">
    <location>
        <begin position="74"/>
        <end position="92"/>
    </location>
</feature>
<evidence type="ECO:0000256" key="2">
    <source>
        <dbReference type="SAM" id="Phobius"/>
    </source>
</evidence>
<dbReference type="NCBIfam" id="NF045890">
    <property type="entry name" value="conj_pls20_p028"/>
    <property type="match status" value="1"/>
</dbReference>
<evidence type="ECO:0000259" key="3">
    <source>
        <dbReference type="Pfam" id="PF26635"/>
    </source>
</evidence>
<dbReference type="RefSeq" id="WP_317957741.1">
    <property type="nucleotide sequence ID" value="NZ_BSKO01000001.1"/>
</dbReference>
<evidence type="ECO:0000313" key="5">
    <source>
        <dbReference type="Proteomes" id="UP001275436"/>
    </source>
</evidence>
<feature type="region of interest" description="Disordered" evidence="1">
    <location>
        <begin position="457"/>
        <end position="581"/>
    </location>
</feature>
<comment type="caution">
    <text evidence="4">The sequence shown here is derived from an EMBL/GenBank/DDBJ whole genome shotgun (WGS) entry which is preliminary data.</text>
</comment>
<evidence type="ECO:0000313" key="4">
    <source>
        <dbReference type="EMBL" id="GLO65045.1"/>
    </source>
</evidence>
<feature type="compositionally biased region" description="Polar residues" evidence="1">
    <location>
        <begin position="473"/>
        <end position="489"/>
    </location>
</feature>
<sequence length="644" mass="70917">MDELKKLYEDLSAILDVSSGWLYDDLIRNIGWGIIQILVWVNDWIEGVATTVVTLGGVYDNPAMQGFVETLQPYVFGLFVATLIVVGFQFMLNKIEKRNEVLMNVLIAVSVIVILPTLMDMMDDMLNEGVSALDDPGTLSDNVLKRNIADVMYYVDSDFNYANGRNEETIAGNENLLPHPPHPNTKDIGTTDYTYGNQLENPESIEVNEKLDVQKDEGWFSWTTEPWVQELEEKANDGGRGYDFLTQRLISTGDGGTRIVDLNENTVPATNLGQQSYYRYHVNWGITIATLAVTAFALVITTIKIGRAMFDLAFHQLFAMFTAATDLTGGQRLKKVLVEIASTFAVIFVMMVLLRMFIIYAQWANDMEQQIGIIGTILLLIAGAWALIDAPDIVQRLLGIDAGLRSGWQAMMGGYAAGRMIGAGGKMTAQAGGQALKTGGKIGGGAVAGGVGMTKAMKNNSHVKPMPPHRNAESSPRQEGQFPTNTIKGNTIPRYENNGENTVGKGQPAHEAQSSSIKPTQQQGRVRSDHSGGTTSPVYEGKTQEPAGPMNVPTSPKMTNQPNSGRSDRHIHPKPKHTLFGGNRTVQRANHFMTRAHNTGYDAGQKMNQVRGSIEQRVDKKDIQKPKDMQKGLRDHEIRDSERD</sequence>
<proteinExistence type="predicted"/>
<accession>A0ABQ5TF25</accession>
<dbReference type="EMBL" id="BSKO01000001">
    <property type="protein sequence ID" value="GLO65045.1"/>
    <property type="molecule type" value="Genomic_DNA"/>
</dbReference>
<feature type="transmembrane region" description="Helical" evidence="2">
    <location>
        <begin position="282"/>
        <end position="300"/>
    </location>
</feature>
<feature type="compositionally biased region" description="Basic and acidic residues" evidence="1">
    <location>
        <begin position="614"/>
        <end position="644"/>
    </location>
</feature>
<feature type="domain" description="DUF8208" evidence="3">
    <location>
        <begin position="19"/>
        <end position="415"/>
    </location>
</feature>
<feature type="compositionally biased region" description="Polar residues" evidence="1">
    <location>
        <begin position="552"/>
        <end position="565"/>
    </location>
</feature>
<name>A0ABQ5TF25_9BACI</name>
<feature type="transmembrane region" description="Helical" evidence="2">
    <location>
        <begin position="336"/>
        <end position="358"/>
    </location>
</feature>
<feature type="transmembrane region" description="Helical" evidence="2">
    <location>
        <begin position="370"/>
        <end position="388"/>
    </location>
</feature>
<dbReference type="InterPro" id="IPR058521">
    <property type="entry name" value="DUF8208"/>
</dbReference>
<dbReference type="Proteomes" id="UP001275436">
    <property type="component" value="Unassembled WGS sequence"/>
</dbReference>
<protein>
    <recommendedName>
        <fullName evidence="3">DUF8208 domain-containing protein</fullName>
    </recommendedName>
</protein>
<keyword evidence="5" id="KW-1185">Reference proteome</keyword>
<keyword evidence="2" id="KW-1133">Transmembrane helix</keyword>
<feature type="transmembrane region" description="Helical" evidence="2">
    <location>
        <begin position="101"/>
        <end position="119"/>
    </location>
</feature>
<reference evidence="4 5" key="1">
    <citation type="submission" date="2023-02" db="EMBL/GenBank/DDBJ databases">
        <title>Oceanobacillus kimchii IFOP_LL358 isolated form Alexandrium catenella lab strain.</title>
        <authorList>
            <person name="Gajardo G."/>
            <person name="Ueki S."/>
            <person name="Maruyama F."/>
        </authorList>
    </citation>
    <scope>NUCLEOTIDE SEQUENCE [LARGE SCALE GENOMIC DNA]</scope>
    <source>
        <strain evidence="4 5">IFOP_LL358</strain>
    </source>
</reference>
<evidence type="ECO:0000256" key="1">
    <source>
        <dbReference type="SAM" id="MobiDB-lite"/>
    </source>
</evidence>
<gene>
    <name evidence="4" type="ORF">MACH08_08290</name>
</gene>
<dbReference type="Pfam" id="PF26635">
    <property type="entry name" value="DUF8208"/>
    <property type="match status" value="1"/>
</dbReference>
<feature type="region of interest" description="Disordered" evidence="1">
    <location>
        <begin position="598"/>
        <end position="644"/>
    </location>
</feature>
<keyword evidence="2" id="KW-0812">Transmembrane</keyword>
<dbReference type="InterPro" id="IPR058066">
    <property type="entry name" value="pXO2-14_N"/>
</dbReference>